<reference evidence="11 12" key="1">
    <citation type="submission" date="2010-02" db="EMBL/GenBank/DDBJ databases">
        <authorList>
            <person name="Weinstock G."/>
            <person name="Sodergren E."/>
            <person name="Clifton S."/>
            <person name="Fulton L."/>
            <person name="Fulton B."/>
            <person name="Courtney L."/>
            <person name="Fronick C."/>
            <person name="Harrison M."/>
            <person name="Strong C."/>
            <person name="Farmer C."/>
            <person name="Delahaunty K."/>
            <person name="Markovic C."/>
            <person name="Hall O."/>
            <person name="Minx P."/>
            <person name="Tomlinson C."/>
            <person name="Mitreva M."/>
            <person name="Nelson J."/>
            <person name="Hou S."/>
            <person name="Wollam A."/>
            <person name="Pepin K.H."/>
            <person name="Johnson M."/>
            <person name="Bhonagiri V."/>
            <person name="Zhang X."/>
            <person name="Suruliraj S."/>
            <person name="Warren W."/>
            <person name="Chinwalla A."/>
            <person name="Mardis E.R."/>
            <person name="Wilson R.K."/>
        </authorList>
    </citation>
    <scope>NUCLEOTIDE SEQUENCE [LARGE SCALE GENOMIC DNA]</scope>
    <source>
        <strain evidence="11 12">ATCC 29220</strain>
    </source>
</reference>
<dbReference type="GO" id="GO:0015212">
    <property type="term" value="F:cytidine transmembrane transporter activity"/>
    <property type="evidence" value="ECO:0007669"/>
    <property type="project" value="TreeGrafter"/>
</dbReference>
<feature type="domain" description="Concentrative nucleoside transporter N-terminal" evidence="8">
    <location>
        <begin position="10"/>
        <end position="82"/>
    </location>
</feature>
<dbReference type="PANTHER" id="PTHR10590:SF21">
    <property type="entry name" value="NUCLEOSIDE PERMEASE NUPC"/>
    <property type="match status" value="1"/>
</dbReference>
<evidence type="ECO:0000256" key="5">
    <source>
        <dbReference type="ARBA" id="ARBA00022989"/>
    </source>
</evidence>
<dbReference type="InterPro" id="IPR008276">
    <property type="entry name" value="C_nuclsd_transpt"/>
</dbReference>
<feature type="transmembrane region" description="Helical" evidence="7">
    <location>
        <begin position="381"/>
        <end position="399"/>
    </location>
</feature>
<comment type="subcellular location">
    <subcellularLocation>
        <location evidence="1">Cell membrane</location>
        <topology evidence="1">Multi-pass membrane protein</topology>
    </subcellularLocation>
</comment>
<evidence type="ECO:0000256" key="4">
    <source>
        <dbReference type="ARBA" id="ARBA00022692"/>
    </source>
</evidence>
<evidence type="ECO:0000313" key="12">
    <source>
        <dbReference type="Proteomes" id="UP000003880"/>
    </source>
</evidence>
<organism evidence="11 12">
    <name type="scientific">Citrobacter youngae ATCC 29220</name>
    <dbReference type="NCBI Taxonomy" id="500640"/>
    <lineage>
        <taxon>Bacteria</taxon>
        <taxon>Pseudomonadati</taxon>
        <taxon>Pseudomonadota</taxon>
        <taxon>Gammaproteobacteria</taxon>
        <taxon>Enterobacterales</taxon>
        <taxon>Enterobacteriaceae</taxon>
        <taxon>Citrobacter</taxon>
        <taxon>Citrobacter freundii complex</taxon>
    </lineage>
</organism>
<dbReference type="Pfam" id="PF07670">
    <property type="entry name" value="Gate"/>
    <property type="match status" value="1"/>
</dbReference>
<evidence type="ECO:0000256" key="3">
    <source>
        <dbReference type="ARBA" id="ARBA00022475"/>
    </source>
</evidence>
<dbReference type="Proteomes" id="UP000003880">
    <property type="component" value="Unassembled WGS sequence"/>
</dbReference>
<evidence type="ECO:0000256" key="6">
    <source>
        <dbReference type="ARBA" id="ARBA00023136"/>
    </source>
</evidence>
<feature type="transmembrane region" description="Helical" evidence="7">
    <location>
        <begin position="277"/>
        <end position="298"/>
    </location>
</feature>
<keyword evidence="7" id="KW-0813">Transport</keyword>
<feature type="domain" description="Nucleoside transporter/FeoB GTPase Gate" evidence="10">
    <location>
        <begin position="91"/>
        <end position="191"/>
    </location>
</feature>
<keyword evidence="5 7" id="KW-1133">Transmembrane helix</keyword>
<evidence type="ECO:0000259" key="9">
    <source>
        <dbReference type="Pfam" id="PF07662"/>
    </source>
</evidence>
<dbReference type="NCBIfam" id="TIGR00804">
    <property type="entry name" value="nupC"/>
    <property type="match status" value="1"/>
</dbReference>
<keyword evidence="4 7" id="KW-0812">Transmembrane</keyword>
<feature type="transmembrane region" description="Helical" evidence="7">
    <location>
        <begin position="6"/>
        <end position="23"/>
    </location>
</feature>
<dbReference type="AlphaFoldDB" id="D4B720"/>
<comment type="caution">
    <text evidence="11">The sequence shown here is derived from an EMBL/GenBank/DDBJ whole genome shotgun (WGS) entry which is preliminary data.</text>
</comment>
<keyword evidence="3" id="KW-1003">Cell membrane</keyword>
<gene>
    <name evidence="11" type="primary">nupC</name>
    <name evidence="11" type="ORF">CIT292_06115</name>
</gene>
<accession>D4B720</accession>
<dbReference type="GO" id="GO:0005886">
    <property type="term" value="C:plasma membrane"/>
    <property type="evidence" value="ECO:0007669"/>
    <property type="project" value="UniProtKB-SubCell"/>
</dbReference>
<proteinExistence type="inferred from homology"/>
<feature type="transmembrane region" description="Helical" evidence="7">
    <location>
        <begin position="30"/>
        <end position="48"/>
    </location>
</feature>
<dbReference type="Pfam" id="PF07662">
    <property type="entry name" value="Nucleos_tra2_C"/>
    <property type="match status" value="1"/>
</dbReference>
<evidence type="ECO:0000256" key="7">
    <source>
        <dbReference type="RuleBase" id="RU362018"/>
    </source>
</evidence>
<sequence>MDRVLHFVLALAVVAVLALLVSSDRKKIRIRYVIQLLVIEVLLAWFFLNSDVGLGFVRGFSEMFEKLLGFANEGTNFVFGSMNDKGLAFFFLKVLCPIVFISALIGILQHIRVLPVVIRAIGFLLSKVNGMGKLESFNAVSSLILGQSENFIAYKDILGKMSRNRMYTMAATAMSTVSMSIVGAYMTMLEPKYVVAALVLNMFSTFIVLSLINPYTVDASEENIQMSNLHEGQSFFEMLGEYILAGFKVAIIVAAMLIGFIALIAALNALFATVTGWFGYSISFQGILGYIFYPVAWVMGVPSSEALQVGSIMATKLVSNEFVAMMDLQKIAATLSPRAEGILSVFLVSFANFSSIGIIAGAIKGLNEEQGNVVSRFGLKLVYGSTLVSVLSASIAALVL</sequence>
<dbReference type="Pfam" id="PF01773">
    <property type="entry name" value="Nucleos_tra2_N"/>
    <property type="match status" value="1"/>
</dbReference>
<dbReference type="InterPro" id="IPR018270">
    <property type="entry name" value="C_nuclsd_transpt_met_bac"/>
</dbReference>
<feature type="transmembrane region" description="Helical" evidence="7">
    <location>
        <begin position="87"/>
        <end position="108"/>
    </location>
</feature>
<evidence type="ECO:0000256" key="1">
    <source>
        <dbReference type="ARBA" id="ARBA00004651"/>
    </source>
</evidence>
<evidence type="ECO:0000259" key="8">
    <source>
        <dbReference type="Pfam" id="PF01773"/>
    </source>
</evidence>
<feature type="transmembrane region" description="Helical" evidence="7">
    <location>
        <begin position="341"/>
        <end position="361"/>
    </location>
</feature>
<dbReference type="InterPro" id="IPR011657">
    <property type="entry name" value="CNT_C_dom"/>
</dbReference>
<dbReference type="GO" id="GO:0015506">
    <property type="term" value="F:nucleoside:proton symporter activity"/>
    <property type="evidence" value="ECO:0007669"/>
    <property type="project" value="TreeGrafter"/>
</dbReference>
<feature type="transmembrane region" description="Helical" evidence="7">
    <location>
        <begin position="242"/>
        <end position="271"/>
    </location>
</feature>
<comment type="similarity">
    <text evidence="2 7">Belongs to the concentrative nucleoside transporter (CNT) (TC 2.A.41) family.</text>
</comment>
<dbReference type="InterPro" id="IPR002668">
    <property type="entry name" value="CNT_N_dom"/>
</dbReference>
<keyword evidence="6 7" id="KW-0472">Membrane</keyword>
<evidence type="ECO:0000313" key="11">
    <source>
        <dbReference type="EMBL" id="EFE09950.1"/>
    </source>
</evidence>
<dbReference type="HOGENOM" id="CLU_016813_0_0_6"/>
<dbReference type="EMBL" id="ABWL02000002">
    <property type="protein sequence ID" value="EFE09950.1"/>
    <property type="molecule type" value="Genomic_DNA"/>
</dbReference>
<dbReference type="InterPro" id="IPR011642">
    <property type="entry name" value="Gate_dom"/>
</dbReference>
<dbReference type="RefSeq" id="WP_006683576.1">
    <property type="nucleotide sequence ID" value="NZ_GG730299.1"/>
</dbReference>
<feature type="domain" description="Concentrative nucleoside transporter C-terminal" evidence="9">
    <location>
        <begin position="193"/>
        <end position="396"/>
    </location>
</feature>
<dbReference type="eggNOG" id="COG1972">
    <property type="taxonomic scope" value="Bacteria"/>
</dbReference>
<evidence type="ECO:0000256" key="2">
    <source>
        <dbReference type="ARBA" id="ARBA00009033"/>
    </source>
</evidence>
<feature type="transmembrane region" description="Helical" evidence="7">
    <location>
        <begin position="193"/>
        <end position="212"/>
    </location>
</feature>
<evidence type="ECO:0000259" key="10">
    <source>
        <dbReference type="Pfam" id="PF07670"/>
    </source>
</evidence>
<protein>
    <recommendedName>
        <fullName evidence="7">Nucleoside permease</fullName>
    </recommendedName>
</protein>
<dbReference type="GO" id="GO:0015213">
    <property type="term" value="F:uridine transmembrane transporter activity"/>
    <property type="evidence" value="ECO:0007669"/>
    <property type="project" value="TreeGrafter"/>
</dbReference>
<name>D4B720_9ENTR</name>
<dbReference type="PANTHER" id="PTHR10590">
    <property type="entry name" value="SODIUM/NUCLEOSIDE COTRANSPORTER"/>
    <property type="match status" value="1"/>
</dbReference>